<proteinExistence type="predicted"/>
<keyword evidence="2" id="KW-1185">Reference proteome</keyword>
<reference evidence="1" key="1">
    <citation type="submission" date="2021-02" db="EMBL/GenBank/DDBJ databases">
        <authorList>
            <person name="Dougan E. K."/>
            <person name="Rhodes N."/>
            <person name="Thang M."/>
            <person name="Chan C."/>
        </authorList>
    </citation>
    <scope>NUCLEOTIDE SEQUENCE</scope>
</reference>
<dbReference type="Proteomes" id="UP000649617">
    <property type="component" value="Unassembled WGS sequence"/>
</dbReference>
<dbReference type="EMBL" id="CAJNIZ010046167">
    <property type="protein sequence ID" value="CAE7741592.1"/>
    <property type="molecule type" value="Genomic_DNA"/>
</dbReference>
<name>A0A812XL24_SYMPI</name>
<accession>A0A812XL24</accession>
<dbReference type="AlphaFoldDB" id="A0A812XL24"/>
<comment type="caution">
    <text evidence="1">The sequence shown here is derived from an EMBL/GenBank/DDBJ whole genome shotgun (WGS) entry which is preliminary data.</text>
</comment>
<organism evidence="1 2">
    <name type="scientific">Symbiodinium pilosum</name>
    <name type="common">Dinoflagellate</name>
    <dbReference type="NCBI Taxonomy" id="2952"/>
    <lineage>
        <taxon>Eukaryota</taxon>
        <taxon>Sar</taxon>
        <taxon>Alveolata</taxon>
        <taxon>Dinophyceae</taxon>
        <taxon>Suessiales</taxon>
        <taxon>Symbiodiniaceae</taxon>
        <taxon>Symbiodinium</taxon>
    </lineage>
</organism>
<protein>
    <submittedName>
        <fullName evidence="1">Uncharacterized protein</fullName>
    </submittedName>
</protein>
<feature type="non-terminal residue" evidence="1">
    <location>
        <position position="1"/>
    </location>
</feature>
<evidence type="ECO:0000313" key="2">
    <source>
        <dbReference type="Proteomes" id="UP000649617"/>
    </source>
</evidence>
<evidence type="ECO:0000313" key="1">
    <source>
        <dbReference type="EMBL" id="CAE7741592.1"/>
    </source>
</evidence>
<gene>
    <name evidence="1" type="ORF">SPIL2461_LOCUS21346</name>
</gene>
<sequence>VDAELSSTEQNECEALRRLIQPIRAGDLVAVLSDSWLQTLAAVLTRKSVDSALAAGGLPHLVADLVAAGSSFLNNPEGCKQVRERGLYMLLGCC</sequence>